<proteinExistence type="inferred from homology"/>
<feature type="domain" description="GST C-terminal" evidence="6">
    <location>
        <begin position="93"/>
        <end position="213"/>
    </location>
</feature>
<reference evidence="7 8" key="1">
    <citation type="journal article" date="2019" name="Fungal Biol. Biotechnol.">
        <title>Draft genome sequence of fastidious pathogen Ceratobasidium theobromae, which causes vascular-streak dieback in Theobroma cacao.</title>
        <authorList>
            <person name="Ali S.S."/>
            <person name="Asman A."/>
            <person name="Shao J."/>
            <person name="Firmansyah A.P."/>
            <person name="Susilo A.W."/>
            <person name="Rosmana A."/>
            <person name="McMahon P."/>
            <person name="Junaid M."/>
            <person name="Guest D."/>
            <person name="Kheng T.Y."/>
            <person name="Meinhardt L.W."/>
            <person name="Bailey B.A."/>
        </authorList>
    </citation>
    <scope>NUCLEOTIDE SEQUENCE [LARGE SCALE GENOMIC DNA]</scope>
    <source>
        <strain evidence="7 8">CT2</strain>
    </source>
</reference>
<feature type="domain" description="GST N-terminal" evidence="5">
    <location>
        <begin position="2"/>
        <end position="85"/>
    </location>
</feature>
<dbReference type="Pfam" id="PF00043">
    <property type="entry name" value="GST_C"/>
    <property type="match status" value="1"/>
</dbReference>
<dbReference type="SFLD" id="SFLDG00358">
    <property type="entry name" value="Main_(cytGST)"/>
    <property type="match status" value="1"/>
</dbReference>
<dbReference type="Gene3D" id="1.20.1050.10">
    <property type="match status" value="1"/>
</dbReference>
<dbReference type="InterPro" id="IPR010987">
    <property type="entry name" value="Glutathione-S-Trfase_C-like"/>
</dbReference>
<evidence type="ECO:0000256" key="4">
    <source>
        <dbReference type="ARBA" id="ARBA00047960"/>
    </source>
</evidence>
<dbReference type="InterPro" id="IPR036249">
    <property type="entry name" value="Thioredoxin-like_sf"/>
</dbReference>
<dbReference type="SUPFAM" id="SSF47616">
    <property type="entry name" value="GST C-terminal domain-like"/>
    <property type="match status" value="1"/>
</dbReference>
<dbReference type="InterPro" id="IPR004046">
    <property type="entry name" value="GST_C"/>
</dbReference>
<dbReference type="SUPFAM" id="SSF52833">
    <property type="entry name" value="Thioredoxin-like"/>
    <property type="match status" value="1"/>
</dbReference>
<evidence type="ECO:0000259" key="5">
    <source>
        <dbReference type="PROSITE" id="PS50404"/>
    </source>
</evidence>
<dbReference type="SFLD" id="SFLDS00019">
    <property type="entry name" value="Glutathione_Transferase_(cytos"/>
    <property type="match status" value="1"/>
</dbReference>
<dbReference type="EC" id="2.5.1.18" evidence="2"/>
<dbReference type="InterPro" id="IPR040079">
    <property type="entry name" value="Glutathione_S-Trfase"/>
</dbReference>
<dbReference type="FunFam" id="3.40.30.10:FF:000016">
    <property type="entry name" value="Glutathione S-transferase F2"/>
    <property type="match status" value="1"/>
</dbReference>
<dbReference type="OrthoDB" id="249703at2759"/>
<accession>A0A5N5QA53</accession>
<evidence type="ECO:0000259" key="6">
    <source>
        <dbReference type="PROSITE" id="PS50405"/>
    </source>
</evidence>
<comment type="catalytic activity">
    <reaction evidence="4">
        <text>RX + glutathione = an S-substituted glutathione + a halide anion + H(+)</text>
        <dbReference type="Rhea" id="RHEA:16437"/>
        <dbReference type="ChEBI" id="CHEBI:15378"/>
        <dbReference type="ChEBI" id="CHEBI:16042"/>
        <dbReference type="ChEBI" id="CHEBI:17792"/>
        <dbReference type="ChEBI" id="CHEBI:57925"/>
        <dbReference type="ChEBI" id="CHEBI:90779"/>
        <dbReference type="EC" id="2.5.1.18"/>
    </reaction>
</comment>
<dbReference type="Proteomes" id="UP000383932">
    <property type="component" value="Unassembled WGS sequence"/>
</dbReference>
<dbReference type="PROSITE" id="PS50405">
    <property type="entry name" value="GST_CTER"/>
    <property type="match status" value="1"/>
</dbReference>
<dbReference type="PANTHER" id="PTHR43900:SF3">
    <property type="entry name" value="GLUTATHIONE S-TRANSFERASE RHO"/>
    <property type="match status" value="1"/>
</dbReference>
<organism evidence="7 8">
    <name type="scientific">Ceratobasidium theobromae</name>
    <dbReference type="NCBI Taxonomy" id="1582974"/>
    <lineage>
        <taxon>Eukaryota</taxon>
        <taxon>Fungi</taxon>
        <taxon>Dikarya</taxon>
        <taxon>Basidiomycota</taxon>
        <taxon>Agaricomycotina</taxon>
        <taxon>Agaricomycetes</taxon>
        <taxon>Cantharellales</taxon>
        <taxon>Ceratobasidiaceae</taxon>
        <taxon>Ceratobasidium</taxon>
    </lineage>
</organism>
<dbReference type="PROSITE" id="PS50404">
    <property type="entry name" value="GST_NTER"/>
    <property type="match status" value="1"/>
</dbReference>
<sequence>MASITLYGSPMSTCTKRVLTVCNELGIKCTLSPVDLGKFEHKAPDFLATKNPFGAVPILVDEDGTQLFESRAICRYLTAKYGKSSGLVPDPSDVKMYGLFEQAASIEYSSFDPAASGLTWERRFAGMFGLPSSEEVATKHVSTLKSKMEGYERILSKQKYLAGEHVTLADLFHLPYGAWVNEIDPTIIAAQPHVKKWWDDISSRESWKQANEN</sequence>
<dbReference type="Pfam" id="PF13417">
    <property type="entry name" value="GST_N_3"/>
    <property type="match status" value="1"/>
</dbReference>
<dbReference type="GO" id="GO:0009636">
    <property type="term" value="P:response to toxic substance"/>
    <property type="evidence" value="ECO:0007669"/>
    <property type="project" value="UniProtKB-ARBA"/>
</dbReference>
<dbReference type="GO" id="GO:0006749">
    <property type="term" value="P:glutathione metabolic process"/>
    <property type="evidence" value="ECO:0007669"/>
    <property type="project" value="TreeGrafter"/>
</dbReference>
<dbReference type="GO" id="GO:0005737">
    <property type="term" value="C:cytoplasm"/>
    <property type="evidence" value="ECO:0007669"/>
    <property type="project" value="TreeGrafter"/>
</dbReference>
<comment type="similarity">
    <text evidence="1">Belongs to the GST superfamily. Phi family.</text>
</comment>
<evidence type="ECO:0000313" key="7">
    <source>
        <dbReference type="EMBL" id="KAB5588544.1"/>
    </source>
</evidence>
<dbReference type="InterPro" id="IPR036282">
    <property type="entry name" value="Glutathione-S-Trfase_C_sf"/>
</dbReference>
<evidence type="ECO:0000256" key="1">
    <source>
        <dbReference type="ARBA" id="ARBA00010128"/>
    </source>
</evidence>
<dbReference type="SFLD" id="SFLDG01154">
    <property type="entry name" value="Main.5:_Phi-like"/>
    <property type="match status" value="1"/>
</dbReference>
<comment type="caution">
    <text evidence="7">The sequence shown here is derived from an EMBL/GenBank/DDBJ whole genome shotgun (WGS) entry which is preliminary data.</text>
</comment>
<evidence type="ECO:0000256" key="2">
    <source>
        <dbReference type="ARBA" id="ARBA00012452"/>
    </source>
</evidence>
<dbReference type="InterPro" id="IPR004045">
    <property type="entry name" value="Glutathione_S-Trfase_N"/>
</dbReference>
<dbReference type="FunFam" id="1.20.1050.10:FF:000004">
    <property type="entry name" value="Glutathione S-transferase F2"/>
    <property type="match status" value="1"/>
</dbReference>
<protein>
    <recommendedName>
        <fullName evidence="2">glutathione transferase</fullName>
        <ecNumber evidence="2">2.5.1.18</ecNumber>
    </recommendedName>
</protein>
<dbReference type="AlphaFoldDB" id="A0A5N5QA53"/>
<name>A0A5N5QA53_9AGAM</name>
<dbReference type="GO" id="GO:0004364">
    <property type="term" value="F:glutathione transferase activity"/>
    <property type="evidence" value="ECO:0007669"/>
    <property type="project" value="UniProtKB-EC"/>
</dbReference>
<gene>
    <name evidence="7" type="ORF">CTheo_8011</name>
</gene>
<dbReference type="GO" id="GO:0043295">
    <property type="term" value="F:glutathione binding"/>
    <property type="evidence" value="ECO:0007669"/>
    <property type="project" value="TreeGrafter"/>
</dbReference>
<evidence type="ECO:0000313" key="8">
    <source>
        <dbReference type="Proteomes" id="UP000383932"/>
    </source>
</evidence>
<dbReference type="PANTHER" id="PTHR43900">
    <property type="entry name" value="GLUTATHIONE S-TRANSFERASE RHO"/>
    <property type="match status" value="1"/>
</dbReference>
<evidence type="ECO:0000256" key="3">
    <source>
        <dbReference type="ARBA" id="ARBA00022679"/>
    </source>
</evidence>
<keyword evidence="8" id="KW-1185">Reference proteome</keyword>
<keyword evidence="3" id="KW-0808">Transferase</keyword>
<dbReference type="EMBL" id="SSOP01000425">
    <property type="protein sequence ID" value="KAB5588544.1"/>
    <property type="molecule type" value="Genomic_DNA"/>
</dbReference>
<dbReference type="Gene3D" id="3.40.30.10">
    <property type="entry name" value="Glutaredoxin"/>
    <property type="match status" value="1"/>
</dbReference>